<evidence type="ECO:0000256" key="4">
    <source>
        <dbReference type="ARBA" id="ARBA00022544"/>
    </source>
</evidence>
<proteinExistence type="inferred from homology"/>
<reference evidence="9 10" key="1">
    <citation type="submission" date="2019-04" db="EMBL/GenBank/DDBJ databases">
        <title>Genome sequence of Bacillus hwajinpoensis strain Y2.</title>
        <authorList>
            <person name="Fair J.L."/>
            <person name="Maclea K.S."/>
        </authorList>
    </citation>
    <scope>NUCLEOTIDE SEQUENCE [LARGE SCALE GENOMIC DNA]</scope>
    <source>
        <strain evidence="9 10">Y2</strain>
    </source>
</reference>
<feature type="transmembrane region" description="Helical" evidence="8">
    <location>
        <begin position="94"/>
        <end position="114"/>
    </location>
</feature>
<name>A0A4U1MMW0_9BACL</name>
<dbReference type="AlphaFoldDB" id="A0A4U1MMW0"/>
<feature type="transmembrane region" description="Helical" evidence="8">
    <location>
        <begin position="351"/>
        <end position="369"/>
    </location>
</feature>
<evidence type="ECO:0000256" key="7">
    <source>
        <dbReference type="ARBA" id="ARBA00023136"/>
    </source>
</evidence>
<dbReference type="EMBL" id="SWFM01000001">
    <property type="protein sequence ID" value="TKD72091.1"/>
    <property type="molecule type" value="Genomic_DNA"/>
</dbReference>
<dbReference type="PANTHER" id="PTHR34975:SF2">
    <property type="entry name" value="SPORE GERMINATION PROTEIN A2"/>
    <property type="match status" value="1"/>
</dbReference>
<dbReference type="OrthoDB" id="2078716at2"/>
<keyword evidence="3" id="KW-0813">Transport</keyword>
<dbReference type="Gene3D" id="1.20.1740.10">
    <property type="entry name" value="Amino acid/polyamine transporter I"/>
    <property type="match status" value="1"/>
</dbReference>
<comment type="similarity">
    <text evidence="2">Belongs to the amino acid-polyamine-organocation (APC) superfamily. Spore germination protein (SGP) (TC 2.A.3.9) family.</text>
</comment>
<dbReference type="Pfam" id="PF03845">
    <property type="entry name" value="Spore_permease"/>
    <property type="match status" value="1"/>
</dbReference>
<accession>A0A4U1MMW0</accession>
<evidence type="ECO:0000256" key="3">
    <source>
        <dbReference type="ARBA" id="ARBA00022448"/>
    </source>
</evidence>
<feature type="transmembrane region" description="Helical" evidence="8">
    <location>
        <begin position="53"/>
        <end position="74"/>
    </location>
</feature>
<keyword evidence="7 8" id="KW-0472">Membrane</keyword>
<evidence type="ECO:0000313" key="9">
    <source>
        <dbReference type="EMBL" id="TKD72091.1"/>
    </source>
</evidence>
<evidence type="ECO:0000256" key="2">
    <source>
        <dbReference type="ARBA" id="ARBA00007998"/>
    </source>
</evidence>
<protein>
    <submittedName>
        <fullName evidence="9">Spore gernimation protein</fullName>
    </submittedName>
</protein>
<sequence length="375" mass="42379">MEGPNIRAKREVESLKREILSSRQFTWLVSLYIIGSSILIIPSSLAGEAKQDAWMAATLAGVIGILLVVFYSLFIKNFPDLTFVQANERILGKWMGKIVSLSFFSFTFLLAALVLRNIGDFFTTQILIETPLEVIFAVFLVVIIMGARLGIETIARACEIFFPWVFGLLFILVVLLLPEIKVENIQPVFDGGFKPILRATLPFIGLPFLELIIFLMIHPSVNATKSIRRDFLKGTIVGGLMLFVVIVLCLLVLGVDFTARNAYPTYVLAKKVNIGQFIQRIEVIVAIIWMLSIYFKLVLLYYVSALGLSQVIEMEDYRPLLFPLGIITIVLAQISYPDIVYVQEFISKTWIFYASTYGFLLPVFLLLIARIRKII</sequence>
<evidence type="ECO:0000256" key="1">
    <source>
        <dbReference type="ARBA" id="ARBA00004141"/>
    </source>
</evidence>
<keyword evidence="6 8" id="KW-1133">Transmembrane helix</keyword>
<organism evidence="9 10">
    <name type="scientific">Guptibacillus hwajinpoensis</name>
    <dbReference type="NCBI Taxonomy" id="208199"/>
    <lineage>
        <taxon>Bacteria</taxon>
        <taxon>Bacillati</taxon>
        <taxon>Bacillota</taxon>
        <taxon>Bacilli</taxon>
        <taxon>Bacillales</taxon>
        <taxon>Guptibacillaceae</taxon>
        <taxon>Guptibacillus</taxon>
    </lineage>
</organism>
<evidence type="ECO:0000256" key="5">
    <source>
        <dbReference type="ARBA" id="ARBA00022692"/>
    </source>
</evidence>
<dbReference type="PANTHER" id="PTHR34975">
    <property type="entry name" value="SPORE GERMINATION PROTEIN A2"/>
    <property type="match status" value="1"/>
</dbReference>
<feature type="transmembrane region" description="Helical" evidence="8">
    <location>
        <begin position="237"/>
        <end position="263"/>
    </location>
</feature>
<comment type="subcellular location">
    <subcellularLocation>
        <location evidence="1">Membrane</location>
        <topology evidence="1">Multi-pass membrane protein</topology>
    </subcellularLocation>
</comment>
<dbReference type="InterPro" id="IPR004761">
    <property type="entry name" value="Spore_GerAB"/>
</dbReference>
<dbReference type="Proteomes" id="UP000310541">
    <property type="component" value="Unassembled WGS sequence"/>
</dbReference>
<evidence type="ECO:0000256" key="8">
    <source>
        <dbReference type="SAM" id="Phobius"/>
    </source>
</evidence>
<dbReference type="NCBIfam" id="TIGR00912">
    <property type="entry name" value="2A0309"/>
    <property type="match status" value="1"/>
</dbReference>
<feature type="transmembrane region" description="Helical" evidence="8">
    <location>
        <begin position="283"/>
        <end position="308"/>
    </location>
</feature>
<evidence type="ECO:0000313" key="10">
    <source>
        <dbReference type="Proteomes" id="UP000310541"/>
    </source>
</evidence>
<keyword evidence="5 8" id="KW-0812">Transmembrane</keyword>
<keyword evidence="4" id="KW-0309">Germination</keyword>
<feature type="transmembrane region" description="Helical" evidence="8">
    <location>
        <begin position="134"/>
        <end position="151"/>
    </location>
</feature>
<comment type="caution">
    <text evidence="9">The sequence shown here is derived from an EMBL/GenBank/DDBJ whole genome shotgun (WGS) entry which is preliminary data.</text>
</comment>
<feature type="transmembrane region" description="Helical" evidence="8">
    <location>
        <begin position="320"/>
        <end position="339"/>
    </location>
</feature>
<feature type="transmembrane region" description="Helical" evidence="8">
    <location>
        <begin position="158"/>
        <end position="176"/>
    </location>
</feature>
<dbReference type="GO" id="GO:0016020">
    <property type="term" value="C:membrane"/>
    <property type="evidence" value="ECO:0007669"/>
    <property type="project" value="UniProtKB-SubCell"/>
</dbReference>
<gene>
    <name evidence="9" type="ORF">FBF83_04635</name>
</gene>
<evidence type="ECO:0000256" key="6">
    <source>
        <dbReference type="ARBA" id="ARBA00022989"/>
    </source>
</evidence>
<dbReference type="GO" id="GO:0009847">
    <property type="term" value="P:spore germination"/>
    <property type="evidence" value="ECO:0007669"/>
    <property type="project" value="InterPro"/>
</dbReference>
<feature type="transmembrane region" description="Helical" evidence="8">
    <location>
        <begin position="196"/>
        <end position="217"/>
    </location>
</feature>
<feature type="transmembrane region" description="Helical" evidence="8">
    <location>
        <begin position="25"/>
        <end position="47"/>
    </location>
</feature>